<feature type="transmembrane region" description="Helical" evidence="7">
    <location>
        <begin position="76"/>
        <end position="96"/>
    </location>
</feature>
<keyword evidence="5 7" id="KW-1133">Transmembrane helix</keyword>
<feature type="transmembrane region" description="Helical" evidence="7">
    <location>
        <begin position="322"/>
        <end position="341"/>
    </location>
</feature>
<feature type="transmembrane region" description="Helical" evidence="7">
    <location>
        <begin position="40"/>
        <end position="64"/>
    </location>
</feature>
<name>A0ABX1TJ65_9GAMM</name>
<comment type="subcellular location">
    <subcellularLocation>
        <location evidence="1 7">Cell membrane</location>
        <topology evidence="1 7">Multi-pass membrane protein</topology>
    </subcellularLocation>
</comment>
<evidence type="ECO:0000259" key="8">
    <source>
        <dbReference type="PROSITE" id="PS50928"/>
    </source>
</evidence>
<evidence type="ECO:0000256" key="5">
    <source>
        <dbReference type="ARBA" id="ARBA00022989"/>
    </source>
</evidence>
<evidence type="ECO:0000313" key="10">
    <source>
        <dbReference type="Proteomes" id="UP000760480"/>
    </source>
</evidence>
<feature type="transmembrane region" description="Helical" evidence="7">
    <location>
        <begin position="353"/>
        <end position="380"/>
    </location>
</feature>
<evidence type="ECO:0000313" key="9">
    <source>
        <dbReference type="EMBL" id="NMQ19421.1"/>
    </source>
</evidence>
<feature type="domain" description="ABC transmembrane type-1" evidence="8">
    <location>
        <begin position="318"/>
        <end position="526"/>
    </location>
</feature>
<feature type="transmembrane region" description="Helical" evidence="7">
    <location>
        <begin position="278"/>
        <end position="302"/>
    </location>
</feature>
<dbReference type="PANTHER" id="PTHR30183">
    <property type="entry name" value="MOLYBDENUM TRANSPORT SYSTEM PERMEASE PROTEIN MODB"/>
    <property type="match status" value="1"/>
</dbReference>
<feature type="transmembrane region" description="Helical" evidence="7">
    <location>
        <begin position="227"/>
        <end position="246"/>
    </location>
</feature>
<proteinExistence type="inferred from homology"/>
<evidence type="ECO:0000256" key="6">
    <source>
        <dbReference type="ARBA" id="ARBA00023136"/>
    </source>
</evidence>
<dbReference type="Proteomes" id="UP000760480">
    <property type="component" value="Unassembled WGS sequence"/>
</dbReference>
<dbReference type="EMBL" id="SPMZ01000026">
    <property type="protein sequence ID" value="NMQ19421.1"/>
    <property type="molecule type" value="Genomic_DNA"/>
</dbReference>
<dbReference type="PANTHER" id="PTHR30183:SF2">
    <property type="entry name" value="IRON UTILIZATION PROTEIN"/>
    <property type="match status" value="1"/>
</dbReference>
<keyword evidence="2 7" id="KW-0813">Transport</keyword>
<feature type="transmembrane region" description="Helical" evidence="7">
    <location>
        <begin position="456"/>
        <end position="473"/>
    </location>
</feature>
<evidence type="ECO:0000256" key="2">
    <source>
        <dbReference type="ARBA" id="ARBA00022448"/>
    </source>
</evidence>
<keyword evidence="3" id="KW-1003">Cell membrane</keyword>
<dbReference type="InterPro" id="IPR000515">
    <property type="entry name" value="MetI-like"/>
</dbReference>
<sequence>MWVVGVAVLLALPVLTVFVTALQPAGAVWRHLVDTVLADYLANSLLLMLGVGIGTLLVGVPAAWLTGVCEFPGRRLFEWALLLPMAIPAYIIAYTYTGLLDFAGPLQTALRETFGWTRHDYWFPEVRSLPGAVAMLTLVLYPYVYLLARAAFLEQSAAVLEVSRSLGAGPWRRFLDVALPLARPSLIAGVSLVQMEALADYGTVQYFGVGTFTTGIFRVWFGMNDATAAAQLATLLLLFVFALLVMERLSRRQARFHHTSARQHRPPRVPLPGKRGGLAVLACLIPLLMGFVIPASVLVVWATRTAPRVVDERFLHLTANSLLLAVGAAGLVLLLALLLGYGQRLRPRPLVRLAVRGAGLGYAVPGTVIAIGVMLPFAAIDRSVDGWARAGFGVSTGLLLSGTLIALLFAYCARFLPVALHSVEAGLTRIRPSMDDAARALGATPRAVLWRVHAPMLRGSLLTALLLVFVDVLKELPATLILRPFNFNTLAVRTYELASDERLADSASFALAIVLAGVGPVILLSRAIGRGRTGQ</sequence>
<evidence type="ECO:0000256" key="3">
    <source>
        <dbReference type="ARBA" id="ARBA00022475"/>
    </source>
</evidence>
<keyword evidence="6 7" id="KW-0472">Membrane</keyword>
<keyword evidence="4 7" id="KW-0812">Transmembrane</keyword>
<dbReference type="SUPFAM" id="SSF161098">
    <property type="entry name" value="MetI-like"/>
    <property type="match status" value="2"/>
</dbReference>
<keyword evidence="10" id="KW-1185">Reference proteome</keyword>
<feature type="transmembrane region" description="Helical" evidence="7">
    <location>
        <begin position="392"/>
        <end position="412"/>
    </location>
</feature>
<feature type="transmembrane region" description="Helical" evidence="7">
    <location>
        <begin position="129"/>
        <end position="148"/>
    </location>
</feature>
<gene>
    <name evidence="9" type="ORF">E4P82_09580</name>
</gene>
<comment type="caution">
    <text evidence="9">The sequence shown here is derived from an EMBL/GenBank/DDBJ whole genome shotgun (WGS) entry which is preliminary data.</text>
</comment>
<comment type="similarity">
    <text evidence="7">Belongs to the binding-protein-dependent transport system permease family.</text>
</comment>
<evidence type="ECO:0000256" key="1">
    <source>
        <dbReference type="ARBA" id="ARBA00004651"/>
    </source>
</evidence>
<dbReference type="Pfam" id="PF00528">
    <property type="entry name" value="BPD_transp_1"/>
    <property type="match status" value="2"/>
</dbReference>
<organism evidence="9 10">
    <name type="scientific">Candidatus Competibacter phosphatis</name>
    <dbReference type="NCBI Taxonomy" id="221280"/>
    <lineage>
        <taxon>Bacteria</taxon>
        <taxon>Pseudomonadati</taxon>
        <taxon>Pseudomonadota</taxon>
        <taxon>Gammaproteobacteria</taxon>
        <taxon>Candidatus Competibacteraceae</taxon>
        <taxon>Candidatus Competibacter</taxon>
    </lineage>
</organism>
<dbReference type="Gene3D" id="1.10.3720.10">
    <property type="entry name" value="MetI-like"/>
    <property type="match status" value="2"/>
</dbReference>
<dbReference type="PROSITE" id="PS50928">
    <property type="entry name" value="ABC_TM1"/>
    <property type="match status" value="2"/>
</dbReference>
<feature type="domain" description="ABC transmembrane type-1" evidence="8">
    <location>
        <begin position="41"/>
        <end position="245"/>
    </location>
</feature>
<accession>A0ABX1TJ65</accession>
<evidence type="ECO:0000256" key="4">
    <source>
        <dbReference type="ARBA" id="ARBA00022692"/>
    </source>
</evidence>
<feature type="transmembrane region" description="Helical" evidence="7">
    <location>
        <begin position="507"/>
        <end position="529"/>
    </location>
</feature>
<evidence type="ECO:0000256" key="7">
    <source>
        <dbReference type="RuleBase" id="RU363032"/>
    </source>
</evidence>
<dbReference type="CDD" id="cd06261">
    <property type="entry name" value="TM_PBP2"/>
    <property type="match status" value="2"/>
</dbReference>
<reference evidence="9 10" key="1">
    <citation type="submission" date="2019-03" db="EMBL/GenBank/DDBJ databases">
        <title>Metabolic reconstructions from genomes of highly enriched 'Candidatus Accumulibacter' and 'Candidatus Competibacter' bioreactor populations.</title>
        <authorList>
            <person name="Annavajhala M.K."/>
            <person name="Welles L."/>
            <person name="Abbas B."/>
            <person name="Sorokin D."/>
            <person name="Park H."/>
            <person name="Van Loosdrecht M."/>
            <person name="Chandran K."/>
        </authorList>
    </citation>
    <scope>NUCLEOTIDE SEQUENCE [LARGE SCALE GENOMIC DNA]</scope>
    <source>
        <strain evidence="9 10">SBR_G</strain>
    </source>
</reference>
<dbReference type="InterPro" id="IPR035906">
    <property type="entry name" value="MetI-like_sf"/>
</dbReference>
<protein>
    <submittedName>
        <fullName evidence="9">Iron ABC transporter permease</fullName>
    </submittedName>
</protein>
<feature type="transmembrane region" description="Helical" evidence="7">
    <location>
        <begin position="204"/>
        <end position="221"/>
    </location>
</feature>